<dbReference type="Pfam" id="PF03480">
    <property type="entry name" value="DctP"/>
    <property type="match status" value="1"/>
</dbReference>
<evidence type="ECO:0000256" key="3">
    <source>
        <dbReference type="SAM" id="SignalP"/>
    </source>
</evidence>
<feature type="region of interest" description="Disordered" evidence="2">
    <location>
        <begin position="25"/>
        <end position="51"/>
    </location>
</feature>
<feature type="chain" id="PRO_5045520922" evidence="3">
    <location>
        <begin position="22"/>
        <end position="362"/>
    </location>
</feature>
<dbReference type="EMBL" id="JAGGKT010000007">
    <property type="protein sequence ID" value="MBP1932673.1"/>
    <property type="molecule type" value="Genomic_DNA"/>
</dbReference>
<keyword evidence="5" id="KW-1185">Reference proteome</keyword>
<dbReference type="NCBIfam" id="NF037995">
    <property type="entry name" value="TRAP_S1"/>
    <property type="match status" value="1"/>
</dbReference>
<proteinExistence type="predicted"/>
<dbReference type="Proteomes" id="UP001519343">
    <property type="component" value="Unassembled WGS sequence"/>
</dbReference>
<keyword evidence="4" id="KW-0675">Receptor</keyword>
<evidence type="ECO:0000256" key="2">
    <source>
        <dbReference type="SAM" id="MobiDB-lite"/>
    </source>
</evidence>
<keyword evidence="1 3" id="KW-0732">Signal</keyword>
<organism evidence="4 5">
    <name type="scientific">Ammoniphilus resinae</name>
    <dbReference type="NCBI Taxonomy" id="861532"/>
    <lineage>
        <taxon>Bacteria</taxon>
        <taxon>Bacillati</taxon>
        <taxon>Bacillota</taxon>
        <taxon>Bacilli</taxon>
        <taxon>Bacillales</taxon>
        <taxon>Paenibacillaceae</taxon>
        <taxon>Aneurinibacillus group</taxon>
        <taxon>Ammoniphilus</taxon>
    </lineage>
</organism>
<evidence type="ECO:0000313" key="4">
    <source>
        <dbReference type="EMBL" id="MBP1932673.1"/>
    </source>
</evidence>
<accession>A0ABS4GQY2</accession>
<dbReference type="PANTHER" id="PTHR33376:SF2">
    <property type="entry name" value="DICARBOXYLATE-BINDING PERIPLASMIC PROTEIN"/>
    <property type="match status" value="1"/>
</dbReference>
<comment type="caution">
    <text evidence="4">The sequence shown here is derived from an EMBL/GenBank/DDBJ whole genome shotgun (WGS) entry which is preliminary data.</text>
</comment>
<dbReference type="InterPro" id="IPR018389">
    <property type="entry name" value="DctP_fam"/>
</dbReference>
<evidence type="ECO:0000313" key="5">
    <source>
        <dbReference type="Proteomes" id="UP001519343"/>
    </source>
</evidence>
<reference evidence="4 5" key="1">
    <citation type="submission" date="2021-03" db="EMBL/GenBank/DDBJ databases">
        <title>Genomic Encyclopedia of Type Strains, Phase IV (KMG-IV): sequencing the most valuable type-strain genomes for metagenomic binning, comparative biology and taxonomic classification.</title>
        <authorList>
            <person name="Goeker M."/>
        </authorList>
    </citation>
    <scope>NUCLEOTIDE SEQUENCE [LARGE SCALE GENOMIC DNA]</scope>
    <source>
        <strain evidence="4 5">DSM 24738</strain>
    </source>
</reference>
<name>A0ABS4GQY2_9BACL</name>
<dbReference type="PROSITE" id="PS51257">
    <property type="entry name" value="PROKAR_LIPOPROTEIN"/>
    <property type="match status" value="1"/>
</dbReference>
<dbReference type="NCBIfam" id="TIGR00787">
    <property type="entry name" value="dctP"/>
    <property type="match status" value="1"/>
</dbReference>
<dbReference type="InterPro" id="IPR038404">
    <property type="entry name" value="TRAP_DctP_sf"/>
</dbReference>
<dbReference type="InterPro" id="IPR004682">
    <property type="entry name" value="TRAP_DctP"/>
</dbReference>
<dbReference type="Gene3D" id="3.40.190.170">
    <property type="entry name" value="Bacterial extracellular solute-binding protein, family 7"/>
    <property type="match status" value="1"/>
</dbReference>
<dbReference type="RefSeq" id="WP_209810707.1">
    <property type="nucleotide sequence ID" value="NZ_JAGGKT010000007.1"/>
</dbReference>
<protein>
    <submittedName>
        <fullName evidence="4">Tripartite ATP-independent transporter DctP family solute receptor</fullName>
    </submittedName>
</protein>
<gene>
    <name evidence="4" type="ORF">J2Z37_002681</name>
</gene>
<evidence type="ECO:0000256" key="1">
    <source>
        <dbReference type="ARBA" id="ARBA00022729"/>
    </source>
</evidence>
<dbReference type="CDD" id="cd13679">
    <property type="entry name" value="PBP2_TRAP_YiaO_like"/>
    <property type="match status" value="1"/>
</dbReference>
<dbReference type="PANTHER" id="PTHR33376">
    <property type="match status" value="1"/>
</dbReference>
<feature type="signal peptide" evidence="3">
    <location>
        <begin position="1"/>
        <end position="21"/>
    </location>
</feature>
<dbReference type="PIRSF" id="PIRSF006470">
    <property type="entry name" value="DctB"/>
    <property type="match status" value="1"/>
</dbReference>
<sequence>MKKWVKNLAISLTVPSLLVLSACGGGGGNEQTEPAKDNNSASTEQPAAGNDVQERTIKAGIGLNEDHPQGIALKKFAELVSEKSGGKMKVQTFFAATLGDDQKMTEALQGGLQEVTIPSTSPLVGMVKEFGMFDFPFIFNNGEEADAVLDGPVGQKVLDKLPEHGLVGLAYWENGFRNLTNSKHPVETAKDFQGLKIRTMQNAVHLEVFQKLGANPTPMAFSEVFTALESKTVDGQENPLATIESNKFNEVQPYLSMTNHVYTPFVFLVSKKFWDQLSDTEKQIMKDSAVEAGKYNREVNREVNEKTKESLKAAGMQVNEVSDEAKAEMNEMIKPVIEKFSKDIGEDLVKEMYAEVEKVRNK</sequence>